<name>A0ACC3A6H8_9EURO</name>
<proteinExistence type="predicted"/>
<evidence type="ECO:0000313" key="1">
    <source>
        <dbReference type="EMBL" id="KAJ9656066.1"/>
    </source>
</evidence>
<protein>
    <submittedName>
        <fullName evidence="1">Uncharacterized protein</fullName>
    </submittedName>
</protein>
<comment type="caution">
    <text evidence="1">The sequence shown here is derived from an EMBL/GenBank/DDBJ whole genome shotgun (WGS) entry which is preliminary data.</text>
</comment>
<sequence>MAARARLLRTSAILLAAGTSTAVVLPTRTIYAEAPISKDDLPQKKPMYGSYQNAPTKPKAPGITDPLTNTPPSVPEASTPTPTDRLEKQIRRARLFLHDQVVYVEENFNGALTWAFRQETNFTNTIASLAPSPETGEQLMPGLIYVLVATMAGSIVSRNRNILIRATFPLAVGVTAGESQDFNLGGGRRLTRRLGWMLIPVTMRNTGDLLWKYEKKVPMVSETHAMIGGFARQAYKEVSQRSRSSFEWADHKAEDTRKKVEELVSEGR</sequence>
<dbReference type="EMBL" id="JAPDRQ010000084">
    <property type="protein sequence ID" value="KAJ9656066.1"/>
    <property type="molecule type" value="Genomic_DNA"/>
</dbReference>
<gene>
    <name evidence="1" type="ORF">H2198_005226</name>
</gene>
<evidence type="ECO:0000313" key="2">
    <source>
        <dbReference type="Proteomes" id="UP001172386"/>
    </source>
</evidence>
<organism evidence="1 2">
    <name type="scientific">Neophaeococcomyces mojaviensis</name>
    <dbReference type="NCBI Taxonomy" id="3383035"/>
    <lineage>
        <taxon>Eukaryota</taxon>
        <taxon>Fungi</taxon>
        <taxon>Dikarya</taxon>
        <taxon>Ascomycota</taxon>
        <taxon>Pezizomycotina</taxon>
        <taxon>Eurotiomycetes</taxon>
        <taxon>Chaetothyriomycetidae</taxon>
        <taxon>Chaetothyriales</taxon>
        <taxon>Chaetothyriales incertae sedis</taxon>
        <taxon>Neophaeococcomyces</taxon>
    </lineage>
</organism>
<keyword evidence="2" id="KW-1185">Reference proteome</keyword>
<accession>A0ACC3A6H8</accession>
<dbReference type="Proteomes" id="UP001172386">
    <property type="component" value="Unassembled WGS sequence"/>
</dbReference>
<reference evidence="1" key="1">
    <citation type="submission" date="2022-10" db="EMBL/GenBank/DDBJ databases">
        <title>Culturing micro-colonial fungi from biological soil crusts in the Mojave desert and describing Neophaeococcomyces mojavensis, and introducing the new genera and species Taxawa tesnikishii.</title>
        <authorList>
            <person name="Kurbessoian T."/>
            <person name="Stajich J.E."/>
        </authorList>
    </citation>
    <scope>NUCLEOTIDE SEQUENCE</scope>
    <source>
        <strain evidence="1">JES_112</strain>
    </source>
</reference>